<feature type="region of interest" description="Disordered" evidence="1">
    <location>
        <begin position="218"/>
        <end position="240"/>
    </location>
</feature>
<sequence length="240" mass="28021">ATDSKTANQHLVKAVETSWRQKSRCLWLKGGRNTYFQKMANSHRKSNCIDKHRVGDAIIEDTDYQKGNPTLWGGLVVWAWDFHAGGLKFETPGHDGYTMAFHQKTWDCYRFMEYGLLYFWTNWVMPQNTKEAFENWRTWKVDRAIRKIWRMIPASIFWVLWTERNRRCFDGASTPNQSIKVRCLMFLSNWHNLLPVDFHDNFLLSVSSLILDNRAARERSPSPSSINNVTNQAPKAVATG</sequence>
<evidence type="ECO:0000256" key="1">
    <source>
        <dbReference type="SAM" id="MobiDB-lite"/>
    </source>
</evidence>
<organism evidence="2 3">
    <name type="scientific">Solanum commersonii</name>
    <name type="common">Commerson's wild potato</name>
    <name type="synonym">Commerson's nightshade</name>
    <dbReference type="NCBI Taxonomy" id="4109"/>
    <lineage>
        <taxon>Eukaryota</taxon>
        <taxon>Viridiplantae</taxon>
        <taxon>Streptophyta</taxon>
        <taxon>Embryophyta</taxon>
        <taxon>Tracheophyta</taxon>
        <taxon>Spermatophyta</taxon>
        <taxon>Magnoliopsida</taxon>
        <taxon>eudicotyledons</taxon>
        <taxon>Gunneridae</taxon>
        <taxon>Pentapetalae</taxon>
        <taxon>asterids</taxon>
        <taxon>lamiids</taxon>
        <taxon>Solanales</taxon>
        <taxon>Solanaceae</taxon>
        <taxon>Solanoideae</taxon>
        <taxon>Solaneae</taxon>
        <taxon>Solanum</taxon>
    </lineage>
</organism>
<protein>
    <submittedName>
        <fullName evidence="2">Uncharacterized protein</fullName>
    </submittedName>
</protein>
<gene>
    <name evidence="2" type="ORF">H5410_006778</name>
</gene>
<dbReference type="Proteomes" id="UP000824120">
    <property type="component" value="Chromosome 2"/>
</dbReference>
<proteinExistence type="predicted"/>
<reference evidence="2 3" key="1">
    <citation type="submission" date="2020-09" db="EMBL/GenBank/DDBJ databases">
        <title>De no assembly of potato wild relative species, Solanum commersonii.</title>
        <authorList>
            <person name="Cho K."/>
        </authorList>
    </citation>
    <scope>NUCLEOTIDE SEQUENCE [LARGE SCALE GENOMIC DNA]</scope>
    <source>
        <strain evidence="2">LZ3.2</strain>
        <tissue evidence="2">Leaf</tissue>
    </source>
</reference>
<name>A0A9J6AAQ4_SOLCO</name>
<dbReference type="EMBL" id="JACXVP010000002">
    <property type="protein sequence ID" value="KAG5621560.1"/>
    <property type="molecule type" value="Genomic_DNA"/>
</dbReference>
<dbReference type="AlphaFoldDB" id="A0A9J6AAQ4"/>
<accession>A0A9J6AAQ4</accession>
<evidence type="ECO:0000313" key="2">
    <source>
        <dbReference type="EMBL" id="KAG5621560.1"/>
    </source>
</evidence>
<keyword evidence="3" id="KW-1185">Reference proteome</keyword>
<evidence type="ECO:0000313" key="3">
    <source>
        <dbReference type="Proteomes" id="UP000824120"/>
    </source>
</evidence>
<comment type="caution">
    <text evidence="2">The sequence shown here is derived from an EMBL/GenBank/DDBJ whole genome shotgun (WGS) entry which is preliminary data.</text>
</comment>
<feature type="non-terminal residue" evidence="2">
    <location>
        <position position="240"/>
    </location>
</feature>